<keyword evidence="6 9" id="KW-1133">Transmembrane helix</keyword>
<evidence type="ECO:0000256" key="7">
    <source>
        <dbReference type="ARBA" id="ARBA00023136"/>
    </source>
</evidence>
<keyword evidence="7 9" id="KW-0472">Membrane</keyword>
<keyword evidence="4 9" id="KW-0997">Cell inner membrane</keyword>
<dbReference type="PANTHER" id="PTHR35011:SF4">
    <property type="entry name" value="SLL1102 PROTEIN"/>
    <property type="match status" value="1"/>
</dbReference>
<accession>A0A1I4PGJ6</accession>
<evidence type="ECO:0000313" key="12">
    <source>
        <dbReference type="Proteomes" id="UP000199556"/>
    </source>
</evidence>
<evidence type="ECO:0000259" key="10">
    <source>
        <dbReference type="Pfam" id="PF04290"/>
    </source>
</evidence>
<evidence type="ECO:0000256" key="8">
    <source>
        <dbReference type="ARBA" id="ARBA00038436"/>
    </source>
</evidence>
<proteinExistence type="inferred from homology"/>
<evidence type="ECO:0000256" key="3">
    <source>
        <dbReference type="ARBA" id="ARBA00022475"/>
    </source>
</evidence>
<feature type="domain" description="Tripartite ATP-independent periplasmic transporters DctQ component" evidence="10">
    <location>
        <begin position="30"/>
        <end position="161"/>
    </location>
</feature>
<gene>
    <name evidence="11" type="ORF">SAMN05421721_101260</name>
</gene>
<comment type="similarity">
    <text evidence="8 9">Belongs to the TRAP transporter small permease family.</text>
</comment>
<dbReference type="GO" id="GO:0022857">
    <property type="term" value="F:transmembrane transporter activity"/>
    <property type="evidence" value="ECO:0007669"/>
    <property type="project" value="UniProtKB-UniRule"/>
</dbReference>
<dbReference type="InterPro" id="IPR055348">
    <property type="entry name" value="DctQ"/>
</dbReference>
<evidence type="ECO:0000256" key="1">
    <source>
        <dbReference type="ARBA" id="ARBA00004429"/>
    </source>
</evidence>
<protein>
    <recommendedName>
        <fullName evidence="9">TRAP transporter small permease protein</fullName>
    </recommendedName>
</protein>
<dbReference type="PANTHER" id="PTHR35011">
    <property type="entry name" value="2,3-DIKETO-L-GULONATE TRAP TRANSPORTER SMALL PERMEASE PROTEIN YIAM"/>
    <property type="match status" value="1"/>
</dbReference>
<reference evidence="11 12" key="1">
    <citation type="submission" date="2016-10" db="EMBL/GenBank/DDBJ databases">
        <authorList>
            <person name="de Groot N.N."/>
        </authorList>
    </citation>
    <scope>NUCLEOTIDE SEQUENCE [LARGE SCALE GENOMIC DNA]</scope>
    <source>
        <strain evidence="11 12">DSM 4180</strain>
    </source>
</reference>
<organism evidence="11 12">
    <name type="scientific">Ectothiorhodospira mobilis</name>
    <dbReference type="NCBI Taxonomy" id="195064"/>
    <lineage>
        <taxon>Bacteria</taxon>
        <taxon>Pseudomonadati</taxon>
        <taxon>Pseudomonadota</taxon>
        <taxon>Gammaproteobacteria</taxon>
        <taxon>Chromatiales</taxon>
        <taxon>Ectothiorhodospiraceae</taxon>
        <taxon>Ectothiorhodospira</taxon>
    </lineage>
</organism>
<dbReference type="GO" id="GO:0005886">
    <property type="term" value="C:plasma membrane"/>
    <property type="evidence" value="ECO:0007669"/>
    <property type="project" value="UniProtKB-SubCell"/>
</dbReference>
<comment type="subcellular location">
    <subcellularLocation>
        <location evidence="1 9">Cell inner membrane</location>
        <topology evidence="1 9">Multi-pass membrane protein</topology>
    </subcellularLocation>
</comment>
<comment type="subunit">
    <text evidence="9">The complex comprises the extracytoplasmic solute receptor protein and the two transmembrane proteins.</text>
</comment>
<feature type="transmembrane region" description="Helical" evidence="9">
    <location>
        <begin position="56"/>
        <end position="71"/>
    </location>
</feature>
<keyword evidence="12" id="KW-1185">Reference proteome</keyword>
<dbReference type="EMBL" id="FOUO01000001">
    <property type="protein sequence ID" value="SFM26666.1"/>
    <property type="molecule type" value="Genomic_DNA"/>
</dbReference>
<dbReference type="RefSeq" id="WP_090483383.1">
    <property type="nucleotide sequence ID" value="NZ_FOUO01000001.1"/>
</dbReference>
<evidence type="ECO:0000256" key="5">
    <source>
        <dbReference type="ARBA" id="ARBA00022692"/>
    </source>
</evidence>
<evidence type="ECO:0000256" key="6">
    <source>
        <dbReference type="ARBA" id="ARBA00022989"/>
    </source>
</evidence>
<feature type="transmembrane region" description="Helical" evidence="9">
    <location>
        <begin position="21"/>
        <end position="44"/>
    </location>
</feature>
<keyword evidence="3" id="KW-1003">Cell membrane</keyword>
<keyword evidence="2 9" id="KW-0813">Transport</keyword>
<dbReference type="AlphaFoldDB" id="A0A1I4PGJ6"/>
<evidence type="ECO:0000256" key="9">
    <source>
        <dbReference type="RuleBase" id="RU369079"/>
    </source>
</evidence>
<evidence type="ECO:0000313" key="11">
    <source>
        <dbReference type="EMBL" id="SFM26666.1"/>
    </source>
</evidence>
<name>A0A1I4PGJ6_ECTMO</name>
<dbReference type="OrthoDB" id="9795655at2"/>
<feature type="transmembrane region" description="Helical" evidence="9">
    <location>
        <begin position="92"/>
        <end position="115"/>
    </location>
</feature>
<comment type="function">
    <text evidence="9">Part of the tripartite ATP-independent periplasmic (TRAP) transport system.</text>
</comment>
<dbReference type="InterPro" id="IPR007387">
    <property type="entry name" value="TRAP_DctQ"/>
</dbReference>
<evidence type="ECO:0000256" key="4">
    <source>
        <dbReference type="ARBA" id="ARBA00022519"/>
    </source>
</evidence>
<sequence length="185" mass="20991">MPRPLLRIERTLDRVTRFAGGISAVAMAAMILLVFGNMVARYLFGMGAVWLQELEWYLLALTAMTGISYAMRSDEHVRVDVFSHRLSRTGRLWLDFFTMLAVALPVSGLILYYTWPFVVTSYRLGETTPNANGMPWLFLPKAMILVGFVFIVLEALRQVLSKGRRLVFHYRRRGGHAEGGPRHAA</sequence>
<dbReference type="Pfam" id="PF04290">
    <property type="entry name" value="DctQ"/>
    <property type="match status" value="1"/>
</dbReference>
<dbReference type="Proteomes" id="UP000199556">
    <property type="component" value="Unassembled WGS sequence"/>
</dbReference>
<keyword evidence="5 9" id="KW-0812">Transmembrane</keyword>
<evidence type="ECO:0000256" key="2">
    <source>
        <dbReference type="ARBA" id="ARBA00022448"/>
    </source>
</evidence>
<feature type="transmembrane region" description="Helical" evidence="9">
    <location>
        <begin position="135"/>
        <end position="156"/>
    </location>
</feature>
<dbReference type="STRING" id="195064.SAMN05421721_101260"/>